<protein>
    <submittedName>
        <fullName evidence="1">Uncharacterized protein</fullName>
    </submittedName>
</protein>
<gene>
    <name evidence="1" type="ORF">GKZ89_18280</name>
</gene>
<keyword evidence="2" id="KW-1185">Reference proteome</keyword>
<dbReference type="OrthoDB" id="2941246at2"/>
<name>A0A7X2S8R0_9BACI</name>
<organism evidence="1 2">
    <name type="scientific">Metabacillus mangrovi</name>
    <dbReference type="NCBI Taxonomy" id="1491830"/>
    <lineage>
        <taxon>Bacteria</taxon>
        <taxon>Bacillati</taxon>
        <taxon>Bacillota</taxon>
        <taxon>Bacilli</taxon>
        <taxon>Bacillales</taxon>
        <taxon>Bacillaceae</taxon>
        <taxon>Metabacillus</taxon>
    </lineage>
</organism>
<evidence type="ECO:0000313" key="2">
    <source>
        <dbReference type="Proteomes" id="UP000434639"/>
    </source>
</evidence>
<accession>A0A7X2S8R0</accession>
<dbReference type="Proteomes" id="UP000434639">
    <property type="component" value="Unassembled WGS sequence"/>
</dbReference>
<dbReference type="EMBL" id="WMIB01000027">
    <property type="protein sequence ID" value="MTH55345.1"/>
    <property type="molecule type" value="Genomic_DNA"/>
</dbReference>
<reference evidence="1 2" key="1">
    <citation type="journal article" date="2017" name="Int. J. Syst. Evol. Microbiol.">
        <title>Bacillus mangrovi sp. nov., isolated from a sediment sample from a mangrove forest.</title>
        <authorList>
            <person name="Gupta V."/>
            <person name="Singh P.K."/>
            <person name="Korpole S."/>
            <person name="Tanuku N.R.S."/>
            <person name="Pinnaka A.K."/>
        </authorList>
    </citation>
    <scope>NUCLEOTIDE SEQUENCE [LARGE SCALE GENOMIC DNA]</scope>
    <source>
        <strain evidence="1 2">KCTC 33872</strain>
    </source>
</reference>
<sequence>MKYKEKEFTSDLKEKIKNTEAALKSLIEKLVNENKPVFKKKGLDLDAEFERLGNDPFHPGYSSSISIGIYDENCELTDLQIIKIWECERHFLGVPVSKKIPGNKIAGDLLDESSEEIKQELKDFIGEQLTITND</sequence>
<dbReference type="AlphaFoldDB" id="A0A7X2S8R0"/>
<dbReference type="RefSeq" id="WP_155113844.1">
    <property type="nucleotide sequence ID" value="NZ_WMIB01000027.1"/>
</dbReference>
<evidence type="ECO:0000313" key="1">
    <source>
        <dbReference type="EMBL" id="MTH55345.1"/>
    </source>
</evidence>
<comment type="caution">
    <text evidence="1">The sequence shown here is derived from an EMBL/GenBank/DDBJ whole genome shotgun (WGS) entry which is preliminary data.</text>
</comment>
<proteinExistence type="predicted"/>